<dbReference type="SUPFAM" id="SSF55455">
    <property type="entry name" value="SRF-like"/>
    <property type="match status" value="1"/>
</dbReference>
<evidence type="ECO:0000256" key="2">
    <source>
        <dbReference type="ARBA" id="ARBA00023015"/>
    </source>
</evidence>
<dbReference type="GO" id="GO:0000978">
    <property type="term" value="F:RNA polymerase II cis-regulatory region sequence-specific DNA binding"/>
    <property type="evidence" value="ECO:0000318"/>
    <property type="project" value="GO_Central"/>
</dbReference>
<evidence type="ECO:0000256" key="5">
    <source>
        <dbReference type="ARBA" id="ARBA00023242"/>
    </source>
</evidence>
<dbReference type="PANTHER" id="PTHR11945:SF775">
    <property type="entry name" value="MADS-BOX DOMAIN-CONTAINING PROTEIN"/>
    <property type="match status" value="1"/>
</dbReference>
<gene>
    <name evidence="8" type="ORF">MANES_14G172000v8</name>
</gene>
<reference evidence="9" key="1">
    <citation type="journal article" date="2016" name="Nat. Biotechnol.">
        <title>Sequencing wild and cultivated cassava and related species reveals extensive interspecific hybridization and genetic diversity.</title>
        <authorList>
            <person name="Bredeson J.V."/>
            <person name="Lyons J.B."/>
            <person name="Prochnik S.E."/>
            <person name="Wu G.A."/>
            <person name="Ha C.M."/>
            <person name="Edsinger-Gonzales E."/>
            <person name="Grimwood J."/>
            <person name="Schmutz J."/>
            <person name="Rabbi I.Y."/>
            <person name="Egesi C."/>
            <person name="Nauluvula P."/>
            <person name="Lebot V."/>
            <person name="Ndunguru J."/>
            <person name="Mkamilo G."/>
            <person name="Bart R.S."/>
            <person name="Setter T.L."/>
            <person name="Gleadow R.M."/>
            <person name="Kulakow P."/>
            <person name="Ferguson M.E."/>
            <person name="Rounsley S."/>
            <person name="Rokhsar D.S."/>
        </authorList>
    </citation>
    <scope>NUCLEOTIDE SEQUENCE [LARGE SCALE GENOMIC DNA]</scope>
    <source>
        <strain evidence="9">cv. AM560-2</strain>
    </source>
</reference>
<keyword evidence="9" id="KW-1185">Reference proteome</keyword>
<dbReference type="GO" id="GO:0006357">
    <property type="term" value="P:regulation of transcription by RNA polymerase II"/>
    <property type="evidence" value="ECO:0000318"/>
    <property type="project" value="GO_Central"/>
</dbReference>
<evidence type="ECO:0000256" key="4">
    <source>
        <dbReference type="ARBA" id="ARBA00023163"/>
    </source>
</evidence>
<dbReference type="OMA" id="SYLWPFV"/>
<evidence type="ECO:0000259" key="7">
    <source>
        <dbReference type="PROSITE" id="PS50066"/>
    </source>
</evidence>
<dbReference type="InterPro" id="IPR036879">
    <property type="entry name" value="TF_MADSbox_sf"/>
</dbReference>
<dbReference type="EMBL" id="CM004400">
    <property type="protein sequence ID" value="OAY32168.1"/>
    <property type="molecule type" value="Genomic_DNA"/>
</dbReference>
<evidence type="ECO:0000313" key="9">
    <source>
        <dbReference type="Proteomes" id="UP000091857"/>
    </source>
</evidence>
<dbReference type="Gramene" id="Manes.14G172000.1.v8.1">
    <property type="protein sequence ID" value="Manes.14G172000.1.v8.1.CDS.1"/>
    <property type="gene ID" value="Manes.14G172000.v8.1"/>
</dbReference>
<sequence length="164" mass="18201">METTVADSNATPEQSRRRAGTGRRRVEIKKIQDKCSLLVTFSKRRTGLFKKLGEVCNLCGGEAAVITFSPAGKPYAFGAPSADSVALRYLTESISAASSSGLDLPEAAAVEEAEEKFWWEQPIEELDMEELREYKAGLVGLKSNLVMRIEDLKMRKTVTRNLFH</sequence>
<dbReference type="PRINTS" id="PR00404">
    <property type="entry name" value="MADSDOMAIN"/>
</dbReference>
<dbReference type="GO" id="GO:0000981">
    <property type="term" value="F:DNA-binding transcription factor activity, RNA polymerase II-specific"/>
    <property type="evidence" value="ECO:0000318"/>
    <property type="project" value="GO_Central"/>
</dbReference>
<dbReference type="Proteomes" id="UP000091857">
    <property type="component" value="Chromosome 14"/>
</dbReference>
<dbReference type="SMART" id="SM00432">
    <property type="entry name" value="MADS"/>
    <property type="match status" value="1"/>
</dbReference>
<organism evidence="8 9">
    <name type="scientific">Manihot esculenta</name>
    <name type="common">Cassava</name>
    <name type="synonym">Jatropha manihot</name>
    <dbReference type="NCBI Taxonomy" id="3983"/>
    <lineage>
        <taxon>Eukaryota</taxon>
        <taxon>Viridiplantae</taxon>
        <taxon>Streptophyta</taxon>
        <taxon>Embryophyta</taxon>
        <taxon>Tracheophyta</taxon>
        <taxon>Spermatophyta</taxon>
        <taxon>Magnoliopsida</taxon>
        <taxon>eudicotyledons</taxon>
        <taxon>Gunneridae</taxon>
        <taxon>Pentapetalae</taxon>
        <taxon>rosids</taxon>
        <taxon>fabids</taxon>
        <taxon>Malpighiales</taxon>
        <taxon>Euphorbiaceae</taxon>
        <taxon>Crotonoideae</taxon>
        <taxon>Manihoteae</taxon>
        <taxon>Manihot</taxon>
    </lineage>
</organism>
<evidence type="ECO:0000256" key="6">
    <source>
        <dbReference type="SAM" id="MobiDB-lite"/>
    </source>
</evidence>
<keyword evidence="3" id="KW-0238">DNA-binding</keyword>
<dbReference type="Pfam" id="PF00319">
    <property type="entry name" value="SRF-TF"/>
    <property type="match status" value="1"/>
</dbReference>
<proteinExistence type="predicted"/>
<feature type="compositionally biased region" description="Polar residues" evidence="6">
    <location>
        <begin position="1"/>
        <end position="13"/>
    </location>
</feature>
<keyword evidence="5" id="KW-0539">Nucleus</keyword>
<dbReference type="PROSITE" id="PS50066">
    <property type="entry name" value="MADS_BOX_2"/>
    <property type="match status" value="1"/>
</dbReference>
<comment type="subcellular location">
    <subcellularLocation>
        <location evidence="1">Nucleus</location>
    </subcellularLocation>
</comment>
<feature type="domain" description="MADS-box" evidence="7">
    <location>
        <begin position="21"/>
        <end position="81"/>
    </location>
</feature>
<dbReference type="Gene3D" id="3.40.1810.10">
    <property type="entry name" value="Transcription factor, MADS-box"/>
    <property type="match status" value="1"/>
</dbReference>
<dbReference type="InterPro" id="IPR002100">
    <property type="entry name" value="TF_MADSbox"/>
</dbReference>
<keyword evidence="2" id="KW-0805">Transcription regulation</keyword>
<name>A0A2C9UM51_MANES</name>
<evidence type="ECO:0000313" key="8">
    <source>
        <dbReference type="EMBL" id="OAY32168.1"/>
    </source>
</evidence>
<dbReference type="SMR" id="A0A2C9UM51"/>
<keyword evidence="4" id="KW-0804">Transcription</keyword>
<dbReference type="AlphaFoldDB" id="A0A2C9UM51"/>
<dbReference type="GO" id="GO:0005634">
    <property type="term" value="C:nucleus"/>
    <property type="evidence" value="ECO:0007669"/>
    <property type="project" value="UniProtKB-SubCell"/>
</dbReference>
<protein>
    <recommendedName>
        <fullName evidence="7">MADS-box domain-containing protein</fullName>
    </recommendedName>
</protein>
<feature type="region of interest" description="Disordered" evidence="6">
    <location>
        <begin position="1"/>
        <end position="23"/>
    </location>
</feature>
<evidence type="ECO:0000256" key="3">
    <source>
        <dbReference type="ARBA" id="ARBA00023125"/>
    </source>
</evidence>
<comment type="caution">
    <text evidence="8">The sequence shown here is derived from an EMBL/GenBank/DDBJ whole genome shotgun (WGS) entry which is preliminary data.</text>
</comment>
<dbReference type="OrthoDB" id="1896642at2759"/>
<dbReference type="PANTHER" id="PTHR11945">
    <property type="entry name" value="MADS BOX PROTEIN"/>
    <property type="match status" value="1"/>
</dbReference>
<dbReference type="GO" id="GO:0046983">
    <property type="term" value="F:protein dimerization activity"/>
    <property type="evidence" value="ECO:0007669"/>
    <property type="project" value="InterPro"/>
</dbReference>
<accession>A0A2C9UM51</accession>
<evidence type="ECO:0000256" key="1">
    <source>
        <dbReference type="ARBA" id="ARBA00004123"/>
    </source>
</evidence>